<organism evidence="2 3">
    <name type="scientific">Folsomia candida</name>
    <name type="common">Springtail</name>
    <dbReference type="NCBI Taxonomy" id="158441"/>
    <lineage>
        <taxon>Eukaryota</taxon>
        <taxon>Metazoa</taxon>
        <taxon>Ecdysozoa</taxon>
        <taxon>Arthropoda</taxon>
        <taxon>Hexapoda</taxon>
        <taxon>Collembola</taxon>
        <taxon>Entomobryomorpha</taxon>
        <taxon>Isotomoidea</taxon>
        <taxon>Isotomidae</taxon>
        <taxon>Proisotominae</taxon>
        <taxon>Folsomia</taxon>
    </lineage>
</organism>
<feature type="signal peptide" evidence="1">
    <location>
        <begin position="1"/>
        <end position="21"/>
    </location>
</feature>
<dbReference type="InterPro" id="IPR038606">
    <property type="entry name" value="To_sf"/>
</dbReference>
<dbReference type="EMBL" id="LNIX01000007">
    <property type="protein sequence ID" value="OXA51952.1"/>
    <property type="molecule type" value="Genomic_DNA"/>
</dbReference>
<dbReference type="AlphaFoldDB" id="A0A226E2I9"/>
<reference evidence="2 3" key="1">
    <citation type="submission" date="2015-12" db="EMBL/GenBank/DDBJ databases">
        <title>The genome of Folsomia candida.</title>
        <authorList>
            <person name="Faddeeva A."/>
            <person name="Derks M.F."/>
            <person name="Anvar Y."/>
            <person name="Smit S."/>
            <person name="Van Straalen N."/>
            <person name="Roelofs D."/>
        </authorList>
    </citation>
    <scope>NUCLEOTIDE SEQUENCE [LARGE SCALE GENOMIC DNA]</scope>
    <source>
        <strain evidence="2 3">VU population</strain>
        <tissue evidence="2">Whole body</tissue>
    </source>
</reference>
<protein>
    <submittedName>
        <fullName evidence="2">Uncharacterized protein</fullName>
    </submittedName>
</protein>
<keyword evidence="1" id="KW-0732">Signal</keyword>
<dbReference type="Proteomes" id="UP000198287">
    <property type="component" value="Unassembled WGS sequence"/>
</dbReference>
<name>A0A226E2I9_FOLCA</name>
<accession>A0A226E2I9</accession>
<dbReference type="Gene3D" id="3.15.10.30">
    <property type="entry name" value="Haemolymph juvenile hormone binding protein"/>
    <property type="match status" value="1"/>
</dbReference>
<evidence type="ECO:0000256" key="1">
    <source>
        <dbReference type="SAM" id="SignalP"/>
    </source>
</evidence>
<gene>
    <name evidence="2" type="ORF">Fcan01_13652</name>
</gene>
<feature type="chain" id="PRO_5012172091" evidence="1">
    <location>
        <begin position="22"/>
        <end position="241"/>
    </location>
</feature>
<comment type="caution">
    <text evidence="2">The sequence shown here is derived from an EMBL/GenBank/DDBJ whole genome shotgun (WGS) entry which is preliminary data.</text>
</comment>
<proteinExistence type="predicted"/>
<sequence length="241" mass="27553">MQVKLVLIAALWVLPLVASLAVETTTTENPYAEEIENFRQFVIGSLGELRDVLRDPFEYPDPFSVDTTNPDLAQIRGSISNVTYYGLNHLSMCKFTSAYPTKFFILSFRERYQSFTGTYSLDGIFYNNGLPLPFGGEGKFTMDLLGIASFGPIIPNNYTFDFEGLFTNSDIPAEFHDPIHHQIYSAVEGRMLRRLVENYIVPELRPIFNKNFEKWSYADILGGHFTPFNSTMTWDCYGLWP</sequence>
<evidence type="ECO:0000313" key="2">
    <source>
        <dbReference type="EMBL" id="OXA51952.1"/>
    </source>
</evidence>
<evidence type="ECO:0000313" key="3">
    <source>
        <dbReference type="Proteomes" id="UP000198287"/>
    </source>
</evidence>
<keyword evidence="3" id="KW-1185">Reference proteome</keyword>